<comment type="caution">
    <text evidence="1">The sequence shown here is derived from an EMBL/GenBank/DDBJ whole genome shotgun (WGS) entry which is preliminary data.</text>
</comment>
<reference evidence="1 2" key="1">
    <citation type="submission" date="2024-01" db="EMBL/GenBank/DDBJ databases">
        <authorList>
            <person name="Waweru B."/>
        </authorList>
    </citation>
    <scope>NUCLEOTIDE SEQUENCE [LARGE SCALE GENOMIC DNA]</scope>
</reference>
<name>A0AAV1QMB0_9ROSI</name>
<keyword evidence="2" id="KW-1185">Reference proteome</keyword>
<accession>A0AAV1QMB0</accession>
<sequence length="90" mass="10228">MKAIGFSKFRYFMRSYIDYALSLIDNFFRWNGFRTMGRGHQGKMGNAPTRAYMHDAKAIASTPANVKEYTNSYAFIIDMPGLKLGDIKGS</sequence>
<dbReference type="AlphaFoldDB" id="A0AAV1QMB0"/>
<dbReference type="Proteomes" id="UP001314170">
    <property type="component" value="Unassembled WGS sequence"/>
</dbReference>
<gene>
    <name evidence="1" type="ORF">DCAF_LOCUS423</name>
</gene>
<evidence type="ECO:0000313" key="1">
    <source>
        <dbReference type="EMBL" id="CAK7322812.1"/>
    </source>
</evidence>
<proteinExistence type="predicted"/>
<organism evidence="1 2">
    <name type="scientific">Dovyalis caffra</name>
    <dbReference type="NCBI Taxonomy" id="77055"/>
    <lineage>
        <taxon>Eukaryota</taxon>
        <taxon>Viridiplantae</taxon>
        <taxon>Streptophyta</taxon>
        <taxon>Embryophyta</taxon>
        <taxon>Tracheophyta</taxon>
        <taxon>Spermatophyta</taxon>
        <taxon>Magnoliopsida</taxon>
        <taxon>eudicotyledons</taxon>
        <taxon>Gunneridae</taxon>
        <taxon>Pentapetalae</taxon>
        <taxon>rosids</taxon>
        <taxon>fabids</taxon>
        <taxon>Malpighiales</taxon>
        <taxon>Salicaceae</taxon>
        <taxon>Flacourtieae</taxon>
        <taxon>Dovyalis</taxon>
    </lineage>
</organism>
<evidence type="ECO:0000313" key="2">
    <source>
        <dbReference type="Proteomes" id="UP001314170"/>
    </source>
</evidence>
<protein>
    <submittedName>
        <fullName evidence="1">Uncharacterized protein</fullName>
    </submittedName>
</protein>
<dbReference type="EMBL" id="CAWUPB010000030">
    <property type="protein sequence ID" value="CAK7322812.1"/>
    <property type="molecule type" value="Genomic_DNA"/>
</dbReference>